<dbReference type="AlphaFoldDB" id="A0A9W8E6C5"/>
<dbReference type="Proteomes" id="UP001150925">
    <property type="component" value="Unassembled WGS sequence"/>
</dbReference>
<comment type="caution">
    <text evidence="2">The sequence shown here is derived from an EMBL/GenBank/DDBJ whole genome shotgun (WGS) entry which is preliminary data.</text>
</comment>
<sequence>MAFDHSYAPQFAKFGGWDIAIIVIAAIVYAADIAALIFMYRKQRFYLPFRSKNMFIFVLAQCCGALYWIFEYGYLVSSQRDMPRSYCVIVLPWIAFGLGLFSYIILLNYRLYLFVWLMVIKRSARSIWFHICFIPVYLPTIVFVVVASASHEFVSTYSAPNPGLCKYSMPYHIFISVNTAYLILVSIVLGILSRKVRKAFVAYWETLISAIACIILIVLSVVGNSHHLNRKGWGRFVLMLISLITVNIYFWLTVAYPLYSYFFRREAYLEEFNSRLSQDRLGELGQSGDTPLSIQLSSSTAVYSNREEKPKNMDHDFNSDRASIERVFHPEYCPNHRAPLYQNSSYLI</sequence>
<evidence type="ECO:0000256" key="1">
    <source>
        <dbReference type="SAM" id="Phobius"/>
    </source>
</evidence>
<organism evidence="2 3">
    <name type="scientific">Dispira parvispora</name>
    <dbReference type="NCBI Taxonomy" id="1520584"/>
    <lineage>
        <taxon>Eukaryota</taxon>
        <taxon>Fungi</taxon>
        <taxon>Fungi incertae sedis</taxon>
        <taxon>Zoopagomycota</taxon>
        <taxon>Kickxellomycotina</taxon>
        <taxon>Dimargaritomycetes</taxon>
        <taxon>Dimargaritales</taxon>
        <taxon>Dimargaritaceae</taxon>
        <taxon>Dispira</taxon>
    </lineage>
</organism>
<reference evidence="2" key="1">
    <citation type="submission" date="2022-07" db="EMBL/GenBank/DDBJ databases">
        <title>Phylogenomic reconstructions and comparative analyses of Kickxellomycotina fungi.</title>
        <authorList>
            <person name="Reynolds N.K."/>
            <person name="Stajich J.E."/>
            <person name="Barry K."/>
            <person name="Grigoriev I.V."/>
            <person name="Crous P."/>
            <person name="Smith M.E."/>
        </authorList>
    </citation>
    <scope>NUCLEOTIDE SEQUENCE</scope>
    <source>
        <strain evidence="2">RSA 1196</strain>
    </source>
</reference>
<keyword evidence="1" id="KW-0812">Transmembrane</keyword>
<keyword evidence="3" id="KW-1185">Reference proteome</keyword>
<feature type="transmembrane region" description="Helical" evidence="1">
    <location>
        <begin position="19"/>
        <end position="40"/>
    </location>
</feature>
<proteinExistence type="predicted"/>
<feature type="transmembrane region" description="Helical" evidence="1">
    <location>
        <begin position="52"/>
        <end position="70"/>
    </location>
</feature>
<protein>
    <submittedName>
        <fullName evidence="2">Uncharacterized protein</fullName>
    </submittedName>
</protein>
<keyword evidence="1" id="KW-0472">Membrane</keyword>
<keyword evidence="1" id="KW-1133">Transmembrane helix</keyword>
<evidence type="ECO:0000313" key="2">
    <source>
        <dbReference type="EMBL" id="KAJ1970116.1"/>
    </source>
</evidence>
<dbReference type="OrthoDB" id="5588958at2759"/>
<feature type="transmembrane region" description="Helical" evidence="1">
    <location>
        <begin position="236"/>
        <end position="259"/>
    </location>
</feature>
<dbReference type="EMBL" id="JANBPY010000005">
    <property type="protein sequence ID" value="KAJ1970116.1"/>
    <property type="molecule type" value="Genomic_DNA"/>
</dbReference>
<feature type="transmembrane region" description="Helical" evidence="1">
    <location>
        <begin position="204"/>
        <end position="224"/>
    </location>
</feature>
<gene>
    <name evidence="2" type="ORF">IWQ62_000155</name>
</gene>
<feature type="transmembrane region" description="Helical" evidence="1">
    <location>
        <begin position="90"/>
        <end position="115"/>
    </location>
</feature>
<feature type="transmembrane region" description="Helical" evidence="1">
    <location>
        <begin position="169"/>
        <end position="192"/>
    </location>
</feature>
<name>A0A9W8E6C5_9FUNG</name>
<evidence type="ECO:0000313" key="3">
    <source>
        <dbReference type="Proteomes" id="UP001150925"/>
    </source>
</evidence>
<feature type="transmembrane region" description="Helical" evidence="1">
    <location>
        <begin position="127"/>
        <end position="149"/>
    </location>
</feature>
<accession>A0A9W8E6C5</accession>